<dbReference type="EMBL" id="CP111014">
    <property type="protein sequence ID" value="WAR00633.1"/>
    <property type="molecule type" value="Genomic_DNA"/>
</dbReference>
<proteinExistence type="predicted"/>
<sequence length="123" mass="13600">MLNDSGHMWVRLKGDTFGVDVATISGVVTAVTDCIFDLKDSAIQFLTTDRHRHRTKTGIHALRGFPSVISAVDGTHVRIQTPSEDEEQCIYKHKCHLAGQYARCPCIQDLGIVPLHGDTSSWP</sequence>
<evidence type="ECO:0000313" key="2">
    <source>
        <dbReference type="Proteomes" id="UP001164746"/>
    </source>
</evidence>
<evidence type="ECO:0008006" key="3">
    <source>
        <dbReference type="Google" id="ProtNLM"/>
    </source>
</evidence>
<gene>
    <name evidence="1" type="ORF">MAR_025005</name>
</gene>
<organism evidence="1 2">
    <name type="scientific">Mya arenaria</name>
    <name type="common">Soft-shell clam</name>
    <dbReference type="NCBI Taxonomy" id="6604"/>
    <lineage>
        <taxon>Eukaryota</taxon>
        <taxon>Metazoa</taxon>
        <taxon>Spiralia</taxon>
        <taxon>Lophotrochozoa</taxon>
        <taxon>Mollusca</taxon>
        <taxon>Bivalvia</taxon>
        <taxon>Autobranchia</taxon>
        <taxon>Heteroconchia</taxon>
        <taxon>Euheterodonta</taxon>
        <taxon>Imparidentia</taxon>
        <taxon>Neoheterodontei</taxon>
        <taxon>Myida</taxon>
        <taxon>Myoidea</taxon>
        <taxon>Myidae</taxon>
        <taxon>Mya</taxon>
    </lineage>
</organism>
<name>A0ABY7DSF5_MYAAR</name>
<reference evidence="1" key="1">
    <citation type="submission" date="2022-11" db="EMBL/GenBank/DDBJ databases">
        <title>Centuries of genome instability and evolution in soft-shell clam transmissible cancer (bioRxiv).</title>
        <authorList>
            <person name="Hart S.F.M."/>
            <person name="Yonemitsu M.A."/>
            <person name="Giersch R.M."/>
            <person name="Beal B.F."/>
            <person name="Arriagada G."/>
            <person name="Davis B.W."/>
            <person name="Ostrander E.A."/>
            <person name="Goff S.P."/>
            <person name="Metzger M.J."/>
        </authorList>
    </citation>
    <scope>NUCLEOTIDE SEQUENCE</scope>
    <source>
        <strain evidence="1">MELC-2E11</strain>
        <tissue evidence="1">Siphon/mantle</tissue>
    </source>
</reference>
<protein>
    <recommendedName>
        <fullName evidence="3">DDE Tnp4 domain-containing protein</fullName>
    </recommendedName>
</protein>
<evidence type="ECO:0000313" key="1">
    <source>
        <dbReference type="EMBL" id="WAR00633.1"/>
    </source>
</evidence>
<accession>A0ABY7DSF5</accession>
<keyword evidence="2" id="KW-1185">Reference proteome</keyword>
<dbReference type="Proteomes" id="UP001164746">
    <property type="component" value="Chromosome 3"/>
</dbReference>